<dbReference type="Proteomes" id="UP000634136">
    <property type="component" value="Unassembled WGS sequence"/>
</dbReference>
<protein>
    <submittedName>
        <fullName evidence="1">Retrovirus-related Pol polyprotein from transposon TNT 1-94</fullName>
    </submittedName>
</protein>
<keyword evidence="2" id="KW-1185">Reference proteome</keyword>
<evidence type="ECO:0000313" key="2">
    <source>
        <dbReference type="Proteomes" id="UP000634136"/>
    </source>
</evidence>
<organism evidence="1 2">
    <name type="scientific">Senna tora</name>
    <dbReference type="NCBI Taxonomy" id="362788"/>
    <lineage>
        <taxon>Eukaryota</taxon>
        <taxon>Viridiplantae</taxon>
        <taxon>Streptophyta</taxon>
        <taxon>Embryophyta</taxon>
        <taxon>Tracheophyta</taxon>
        <taxon>Spermatophyta</taxon>
        <taxon>Magnoliopsida</taxon>
        <taxon>eudicotyledons</taxon>
        <taxon>Gunneridae</taxon>
        <taxon>Pentapetalae</taxon>
        <taxon>rosids</taxon>
        <taxon>fabids</taxon>
        <taxon>Fabales</taxon>
        <taxon>Fabaceae</taxon>
        <taxon>Caesalpinioideae</taxon>
        <taxon>Cassia clade</taxon>
        <taxon>Senna</taxon>
    </lineage>
</organism>
<evidence type="ECO:0000313" key="1">
    <source>
        <dbReference type="EMBL" id="KAF7843808.1"/>
    </source>
</evidence>
<comment type="caution">
    <text evidence="1">The sequence shown here is derived from an EMBL/GenBank/DDBJ whole genome shotgun (WGS) entry which is preliminary data.</text>
</comment>
<name>A0A834XIE8_9FABA</name>
<dbReference type="OrthoDB" id="1645289at2759"/>
<accession>A0A834XIE8</accession>
<sequence length="52" mass="5859">MVEKFDKEKIAESQIRLVHIPGEQMLADPMIKGLPVAVFKNHVSHMGIAFNL</sequence>
<reference evidence="1" key="1">
    <citation type="submission" date="2020-09" db="EMBL/GenBank/DDBJ databases">
        <title>Genome-Enabled Discovery of Anthraquinone Biosynthesis in Senna tora.</title>
        <authorList>
            <person name="Kang S.-H."/>
            <person name="Pandey R.P."/>
            <person name="Lee C.-M."/>
            <person name="Sim J.-S."/>
            <person name="Jeong J.-T."/>
            <person name="Choi B.-S."/>
            <person name="Jung M."/>
            <person name="Ginzburg D."/>
            <person name="Zhao K."/>
            <person name="Won S.Y."/>
            <person name="Oh T.-J."/>
            <person name="Yu Y."/>
            <person name="Kim N.-H."/>
            <person name="Lee O.R."/>
            <person name="Lee T.-H."/>
            <person name="Bashyal P."/>
            <person name="Kim T.-S."/>
            <person name="Lee W.-H."/>
            <person name="Kawkins C."/>
            <person name="Kim C.-K."/>
            <person name="Kim J.S."/>
            <person name="Ahn B.O."/>
            <person name="Rhee S.Y."/>
            <person name="Sohng J.K."/>
        </authorList>
    </citation>
    <scope>NUCLEOTIDE SEQUENCE</scope>
    <source>
        <tissue evidence="1">Leaf</tissue>
    </source>
</reference>
<gene>
    <name evidence="1" type="ORF">G2W53_000713</name>
</gene>
<proteinExistence type="predicted"/>
<dbReference type="EMBL" id="JAAIUW010000001">
    <property type="protein sequence ID" value="KAF7843808.1"/>
    <property type="molecule type" value="Genomic_DNA"/>
</dbReference>
<dbReference type="AlphaFoldDB" id="A0A834XIE8"/>